<dbReference type="STRING" id="1802661.A2649_00690"/>
<evidence type="ECO:0000313" key="5">
    <source>
        <dbReference type="Proteomes" id="UP000176893"/>
    </source>
</evidence>
<dbReference type="PANTHER" id="PTHR46517">
    <property type="entry name" value="FRUCTOSE-2,6-BISPHOSPHATASE TIGAR"/>
    <property type="match status" value="1"/>
</dbReference>
<dbReference type="CDD" id="cd07067">
    <property type="entry name" value="HP_PGM_like"/>
    <property type="match status" value="1"/>
</dbReference>
<dbReference type="GO" id="GO:0043456">
    <property type="term" value="P:regulation of pentose-phosphate shunt"/>
    <property type="evidence" value="ECO:0007669"/>
    <property type="project" value="TreeGrafter"/>
</dbReference>
<dbReference type="PANTHER" id="PTHR46517:SF1">
    <property type="entry name" value="FRUCTOSE-2,6-BISPHOSPHATASE TIGAR"/>
    <property type="match status" value="1"/>
</dbReference>
<dbReference type="EMBL" id="MGJB01000011">
    <property type="protein sequence ID" value="OGM98665.1"/>
    <property type="molecule type" value="Genomic_DNA"/>
</dbReference>
<sequence length="111" mass="12650">MVTIIFESHGTTTDNEKHLASGWADVELSELGIRQSKEMGQRYANDNFDAIFCSDLRRSYESAQVGFGGKFPVIRDVRLNECNYIERLYLGVRHLTRGLLLILSLDEVILL</sequence>
<keyword evidence="1" id="KW-0378">Hydrolase</keyword>
<evidence type="ECO:0000256" key="3">
    <source>
        <dbReference type="PIRSR" id="PIRSR613078-2"/>
    </source>
</evidence>
<evidence type="ECO:0000313" key="4">
    <source>
        <dbReference type="EMBL" id="OGM98665.1"/>
    </source>
</evidence>
<organism evidence="4 5">
    <name type="scientific">Candidatus Yanofskybacteria bacterium RIFCSPHIGHO2_01_FULL_41_26</name>
    <dbReference type="NCBI Taxonomy" id="1802661"/>
    <lineage>
        <taxon>Bacteria</taxon>
        <taxon>Candidatus Yanofskyibacteriota</taxon>
    </lineage>
</organism>
<accession>A0A1F8EF96</accession>
<dbReference type="AlphaFoldDB" id="A0A1F8EF96"/>
<feature type="binding site" evidence="3">
    <location>
        <position position="58"/>
    </location>
    <ligand>
        <name>substrate</name>
    </ligand>
</feature>
<dbReference type="Pfam" id="PF00300">
    <property type="entry name" value="His_Phos_1"/>
    <property type="match status" value="1"/>
</dbReference>
<dbReference type="SUPFAM" id="SSF53254">
    <property type="entry name" value="Phosphoglycerate mutase-like"/>
    <property type="match status" value="1"/>
</dbReference>
<protein>
    <recommendedName>
        <fullName evidence="6">Histidine phosphatase family protein</fullName>
    </recommendedName>
</protein>
<feature type="active site" description="Tele-phosphohistidine intermediate" evidence="2">
    <location>
        <position position="9"/>
    </location>
</feature>
<dbReference type="SMART" id="SM00855">
    <property type="entry name" value="PGAM"/>
    <property type="match status" value="1"/>
</dbReference>
<evidence type="ECO:0000256" key="1">
    <source>
        <dbReference type="ARBA" id="ARBA00022801"/>
    </source>
</evidence>
<feature type="binding site" evidence="3">
    <location>
        <begin position="81"/>
        <end position="84"/>
    </location>
    <ligand>
        <name>substrate</name>
    </ligand>
</feature>
<dbReference type="InterPro" id="IPR051695">
    <property type="entry name" value="Phosphoglycerate_Mutase"/>
</dbReference>
<dbReference type="GO" id="GO:0045820">
    <property type="term" value="P:negative regulation of glycolytic process"/>
    <property type="evidence" value="ECO:0007669"/>
    <property type="project" value="TreeGrafter"/>
</dbReference>
<dbReference type="InterPro" id="IPR013078">
    <property type="entry name" value="His_Pase_superF_clade-1"/>
</dbReference>
<dbReference type="InterPro" id="IPR029033">
    <property type="entry name" value="His_PPase_superfam"/>
</dbReference>
<reference evidence="4 5" key="1">
    <citation type="journal article" date="2016" name="Nat. Commun.">
        <title>Thousands of microbial genomes shed light on interconnected biogeochemical processes in an aquifer system.</title>
        <authorList>
            <person name="Anantharaman K."/>
            <person name="Brown C.T."/>
            <person name="Hug L.A."/>
            <person name="Sharon I."/>
            <person name="Castelle C.J."/>
            <person name="Probst A.J."/>
            <person name="Thomas B.C."/>
            <person name="Singh A."/>
            <person name="Wilkins M.J."/>
            <person name="Karaoz U."/>
            <person name="Brodie E.L."/>
            <person name="Williams K.H."/>
            <person name="Hubbard S.S."/>
            <person name="Banfield J.F."/>
        </authorList>
    </citation>
    <scope>NUCLEOTIDE SEQUENCE [LARGE SCALE GENOMIC DNA]</scope>
</reference>
<gene>
    <name evidence="4" type="ORF">A2649_00690</name>
</gene>
<proteinExistence type="predicted"/>
<dbReference type="Proteomes" id="UP000176893">
    <property type="component" value="Unassembled WGS sequence"/>
</dbReference>
<dbReference type="GO" id="GO:0005829">
    <property type="term" value="C:cytosol"/>
    <property type="evidence" value="ECO:0007669"/>
    <property type="project" value="TreeGrafter"/>
</dbReference>
<dbReference type="Gene3D" id="3.40.50.1240">
    <property type="entry name" value="Phosphoglycerate mutase-like"/>
    <property type="match status" value="1"/>
</dbReference>
<name>A0A1F8EF96_9BACT</name>
<comment type="caution">
    <text evidence="4">The sequence shown here is derived from an EMBL/GenBank/DDBJ whole genome shotgun (WGS) entry which is preliminary data.</text>
</comment>
<feature type="active site" description="Proton donor/acceptor" evidence="2">
    <location>
        <position position="81"/>
    </location>
</feature>
<dbReference type="GO" id="GO:0004331">
    <property type="term" value="F:fructose-2,6-bisphosphate 2-phosphatase activity"/>
    <property type="evidence" value="ECO:0007669"/>
    <property type="project" value="TreeGrafter"/>
</dbReference>
<evidence type="ECO:0000256" key="2">
    <source>
        <dbReference type="PIRSR" id="PIRSR613078-1"/>
    </source>
</evidence>
<evidence type="ECO:0008006" key="6">
    <source>
        <dbReference type="Google" id="ProtNLM"/>
    </source>
</evidence>